<dbReference type="InterPro" id="IPR008271">
    <property type="entry name" value="Ser/Thr_kinase_AS"/>
</dbReference>
<evidence type="ECO:0000256" key="8">
    <source>
        <dbReference type="ARBA" id="ARBA00022777"/>
    </source>
</evidence>
<organism evidence="19 20">
    <name type="scientific">Malus domestica</name>
    <name type="common">Apple</name>
    <name type="synonym">Pyrus malus</name>
    <dbReference type="NCBI Taxonomy" id="3750"/>
    <lineage>
        <taxon>Eukaryota</taxon>
        <taxon>Viridiplantae</taxon>
        <taxon>Streptophyta</taxon>
        <taxon>Embryophyta</taxon>
        <taxon>Tracheophyta</taxon>
        <taxon>Spermatophyta</taxon>
        <taxon>Magnoliopsida</taxon>
        <taxon>eudicotyledons</taxon>
        <taxon>Gunneridae</taxon>
        <taxon>Pentapetalae</taxon>
        <taxon>rosids</taxon>
        <taxon>fabids</taxon>
        <taxon>Rosales</taxon>
        <taxon>Rosaceae</taxon>
        <taxon>Amygdaloideae</taxon>
        <taxon>Maleae</taxon>
        <taxon>Malus</taxon>
    </lineage>
</organism>
<evidence type="ECO:0000256" key="6">
    <source>
        <dbReference type="ARBA" id="ARBA00022729"/>
    </source>
</evidence>
<comment type="catalytic activity">
    <reaction evidence="13">
        <text>L-threonyl-[protein] + ATP = O-phospho-L-threonyl-[protein] + ADP + H(+)</text>
        <dbReference type="Rhea" id="RHEA:46608"/>
        <dbReference type="Rhea" id="RHEA-COMP:11060"/>
        <dbReference type="Rhea" id="RHEA-COMP:11605"/>
        <dbReference type="ChEBI" id="CHEBI:15378"/>
        <dbReference type="ChEBI" id="CHEBI:30013"/>
        <dbReference type="ChEBI" id="CHEBI:30616"/>
        <dbReference type="ChEBI" id="CHEBI:61977"/>
        <dbReference type="ChEBI" id="CHEBI:456216"/>
        <dbReference type="EC" id="2.7.11.1"/>
    </reaction>
</comment>
<evidence type="ECO:0000256" key="16">
    <source>
        <dbReference type="SAM" id="MobiDB-lite"/>
    </source>
</evidence>
<comment type="subcellular location">
    <subcellularLocation>
        <location evidence="1">Membrane</location>
        <topology evidence="1">Single-pass membrane protein</topology>
    </subcellularLocation>
</comment>
<keyword evidence="9 15" id="KW-0067">ATP-binding</keyword>
<dbReference type="Gene3D" id="2.130.10.30">
    <property type="entry name" value="Regulator of chromosome condensation 1/beta-lactamase-inhibitor protein II"/>
    <property type="match status" value="2"/>
</dbReference>
<dbReference type="Gene3D" id="3.30.200.20">
    <property type="entry name" value="Phosphorylase Kinase, domain 1"/>
    <property type="match status" value="1"/>
</dbReference>
<keyword evidence="6" id="KW-0732">Signal</keyword>
<gene>
    <name evidence="19" type="ORF">DVH24_038474</name>
</gene>
<feature type="compositionally biased region" description="Low complexity" evidence="16">
    <location>
        <begin position="514"/>
        <end position="528"/>
    </location>
</feature>
<dbReference type="Pfam" id="PF00069">
    <property type="entry name" value="Pkinase"/>
    <property type="match status" value="1"/>
</dbReference>
<keyword evidence="11 17" id="KW-0472">Membrane</keyword>
<reference evidence="19 20" key="1">
    <citation type="submission" date="2018-10" db="EMBL/GenBank/DDBJ databases">
        <title>A high-quality apple genome assembly.</title>
        <authorList>
            <person name="Hu J."/>
        </authorList>
    </citation>
    <scope>NUCLEOTIDE SEQUENCE [LARGE SCALE GENOMIC DNA]</scope>
    <source>
        <strain evidence="20">cv. HFTH1</strain>
        <tissue evidence="19">Young leaf</tissue>
    </source>
</reference>
<keyword evidence="7 15" id="KW-0547">Nucleotide-binding</keyword>
<comment type="catalytic activity">
    <reaction evidence="14">
        <text>L-seryl-[protein] + ATP = O-phospho-L-seryl-[protein] + ADP + H(+)</text>
        <dbReference type="Rhea" id="RHEA:17989"/>
        <dbReference type="Rhea" id="RHEA-COMP:9863"/>
        <dbReference type="Rhea" id="RHEA-COMP:11604"/>
        <dbReference type="ChEBI" id="CHEBI:15378"/>
        <dbReference type="ChEBI" id="CHEBI:29999"/>
        <dbReference type="ChEBI" id="CHEBI:30616"/>
        <dbReference type="ChEBI" id="CHEBI:83421"/>
        <dbReference type="ChEBI" id="CHEBI:456216"/>
        <dbReference type="EC" id="2.7.11.1"/>
    </reaction>
</comment>
<dbReference type="FunFam" id="3.30.200.20:FF:000039">
    <property type="entry name" value="receptor-like protein kinase FERONIA"/>
    <property type="match status" value="1"/>
</dbReference>
<keyword evidence="20" id="KW-1185">Reference proteome</keyword>
<dbReference type="EC" id="2.7.11.1" evidence="2"/>
<dbReference type="Pfam" id="PF13540">
    <property type="entry name" value="RCC1_2"/>
    <property type="match status" value="1"/>
</dbReference>
<dbReference type="AlphaFoldDB" id="A0A498K7I0"/>
<dbReference type="CDD" id="cd14066">
    <property type="entry name" value="STKc_IRAK"/>
    <property type="match status" value="1"/>
</dbReference>
<keyword evidence="12" id="KW-0325">Glycoprotein</keyword>
<dbReference type="GO" id="GO:0004674">
    <property type="term" value="F:protein serine/threonine kinase activity"/>
    <property type="evidence" value="ECO:0007669"/>
    <property type="project" value="UniProtKB-KW"/>
</dbReference>
<evidence type="ECO:0000256" key="12">
    <source>
        <dbReference type="ARBA" id="ARBA00023180"/>
    </source>
</evidence>
<evidence type="ECO:0000256" key="10">
    <source>
        <dbReference type="ARBA" id="ARBA00022989"/>
    </source>
</evidence>
<evidence type="ECO:0000259" key="18">
    <source>
        <dbReference type="PROSITE" id="PS50011"/>
    </source>
</evidence>
<evidence type="ECO:0000256" key="4">
    <source>
        <dbReference type="ARBA" id="ARBA00022679"/>
    </source>
</evidence>
<evidence type="ECO:0000256" key="2">
    <source>
        <dbReference type="ARBA" id="ARBA00012513"/>
    </source>
</evidence>
<dbReference type="PROSITE" id="PS00107">
    <property type="entry name" value="PROTEIN_KINASE_ATP"/>
    <property type="match status" value="1"/>
</dbReference>
<evidence type="ECO:0000256" key="1">
    <source>
        <dbReference type="ARBA" id="ARBA00004167"/>
    </source>
</evidence>
<keyword evidence="4" id="KW-0808">Transferase</keyword>
<keyword evidence="8" id="KW-0418">Kinase</keyword>
<proteinExistence type="predicted"/>
<evidence type="ECO:0000313" key="19">
    <source>
        <dbReference type="EMBL" id="RXI04200.1"/>
    </source>
</evidence>
<dbReference type="PROSITE" id="PS50011">
    <property type="entry name" value="PROTEIN_KINASE_DOM"/>
    <property type="match status" value="1"/>
</dbReference>
<dbReference type="InterPro" id="IPR011009">
    <property type="entry name" value="Kinase-like_dom_sf"/>
</dbReference>
<evidence type="ECO:0000256" key="17">
    <source>
        <dbReference type="SAM" id="Phobius"/>
    </source>
</evidence>
<dbReference type="InterPro" id="IPR000719">
    <property type="entry name" value="Prot_kinase_dom"/>
</dbReference>
<dbReference type="FunFam" id="1.10.510.10:FF:000569">
    <property type="entry name" value="Serine/threonine-protein kinase-like protein CCR4"/>
    <property type="match status" value="1"/>
</dbReference>
<feature type="transmembrane region" description="Helical" evidence="17">
    <location>
        <begin position="451"/>
        <end position="478"/>
    </location>
</feature>
<dbReference type="GO" id="GO:0042803">
    <property type="term" value="F:protein homodimerization activity"/>
    <property type="evidence" value="ECO:0007669"/>
    <property type="project" value="UniProtKB-ARBA"/>
</dbReference>
<dbReference type="Gene3D" id="1.10.510.10">
    <property type="entry name" value="Transferase(Phosphotransferase) domain 1"/>
    <property type="match status" value="1"/>
</dbReference>
<evidence type="ECO:0000256" key="3">
    <source>
        <dbReference type="ARBA" id="ARBA00022527"/>
    </source>
</evidence>
<evidence type="ECO:0000256" key="11">
    <source>
        <dbReference type="ARBA" id="ARBA00023136"/>
    </source>
</evidence>
<dbReference type="PANTHER" id="PTHR46146:SF1">
    <property type="entry name" value="SERINE_THREONINE-PROTEIN KINASE-LIKE PROTEIN CCR3"/>
    <property type="match status" value="1"/>
</dbReference>
<dbReference type="Proteomes" id="UP000290289">
    <property type="component" value="Chromosome 3"/>
</dbReference>
<dbReference type="GO" id="GO:0016020">
    <property type="term" value="C:membrane"/>
    <property type="evidence" value="ECO:0007669"/>
    <property type="project" value="UniProtKB-SubCell"/>
</dbReference>
<evidence type="ECO:0000256" key="5">
    <source>
        <dbReference type="ARBA" id="ARBA00022692"/>
    </source>
</evidence>
<keyword evidence="5 17" id="KW-0812">Transmembrane</keyword>
<dbReference type="PROSITE" id="PS00108">
    <property type="entry name" value="PROTEIN_KINASE_ST"/>
    <property type="match status" value="1"/>
</dbReference>
<keyword evidence="3" id="KW-0723">Serine/threonine-protein kinase</keyword>
<protein>
    <recommendedName>
        <fullName evidence="2">non-specific serine/threonine protein kinase</fullName>
        <ecNumber evidence="2">2.7.11.1</ecNumber>
    </recommendedName>
</protein>
<dbReference type="STRING" id="3750.A0A498K7I0"/>
<feature type="binding site" evidence="15">
    <location>
        <position position="577"/>
    </location>
    <ligand>
        <name>ATP</name>
        <dbReference type="ChEBI" id="CHEBI:30616"/>
    </ligand>
</feature>
<sequence length="857" mass="91808">MEVTLQIPPCAEHSGAFNGLKQDQQPVGLETVSRTAAPALQETKSSSSRRGGAGQPSSLVFPARGVAAATPRPHVASPLDVGCIKVANGLGLASTTAITYGNPTVCGIVADNPTQSIQCYQNTQTTISVQPNISFESISGGKSFFCGLRSGGFTLLCWETSLSSSNRFRPKRIYHSENVALTDLAVGDEQVCAREVNFRIVRCWRGRDNTSGVLFPSTGEALEFRTIASGRGFSCGISMNDRRVLCWGQSGVGDDIQTGFENVKMSSLVAGESHACGLSMNGTLVCRGNNDFGQLNVPSSTSTFQFSGLALGENFTCAIQRKNGFVVCWGGRNRFEYDSVVITNVSFELISAGLDFVCGVTTGNLSVICWGPGWSGSRDNLPLGMILPGPCVQGPCTSYVYPNSETLCGGSGKICRSCQVELPLALPLPPINQPTQASEPGFSLSITRNKLLLVFVLVGSVGAFAGLCTIVFCLWTGLCGSWLNRHDSVQTESFTDPNVGSSAARIANVPNAPLSSSSMKGSLSGSSSKHGDKTQSFHLAELSTATKHFSTENKIGAGSFGIVYKGKLADGREVAIKRGDTSTKTKKFQEKESAFDSELALLSRLHHKHLVKLVGSCEVNDERLLVYEYMSNGSLHDHLHGKNNVQENSCIVNSWKMRIKIALDAARGIEYLHNYAVPTIIHRDIKSSNILLDANWNARVSDFGLSLLGPESDQEIMSSKAVGTVGYIDPEYFVSNVLTAKSDVYGFGVVLLELLTGKMALFINSEDGGPMGVVEYAGPRIVAGQLQSMLDQRVGKPDLKEGEAVELVAYTAMHCVNLEGKERPSMTDIVANLERALALCEDDPFSFSTTTISFPSL</sequence>
<keyword evidence="10 17" id="KW-1133">Transmembrane helix</keyword>
<name>A0A498K7I0_MALDO</name>
<evidence type="ECO:0000256" key="7">
    <source>
        <dbReference type="ARBA" id="ARBA00022741"/>
    </source>
</evidence>
<dbReference type="InterPro" id="IPR009091">
    <property type="entry name" value="RCC1/BLIP-II"/>
</dbReference>
<evidence type="ECO:0000256" key="13">
    <source>
        <dbReference type="ARBA" id="ARBA00047899"/>
    </source>
</evidence>
<feature type="domain" description="Protein kinase" evidence="18">
    <location>
        <begin position="549"/>
        <end position="846"/>
    </location>
</feature>
<dbReference type="InterPro" id="IPR017441">
    <property type="entry name" value="Protein_kinase_ATP_BS"/>
</dbReference>
<evidence type="ECO:0000256" key="15">
    <source>
        <dbReference type="PROSITE-ProRule" id="PRU10141"/>
    </source>
</evidence>
<dbReference type="SMART" id="SM00220">
    <property type="entry name" value="S_TKc"/>
    <property type="match status" value="1"/>
</dbReference>
<dbReference type="EMBL" id="RDQH01000329">
    <property type="protein sequence ID" value="RXI04200.1"/>
    <property type="molecule type" value="Genomic_DNA"/>
</dbReference>
<feature type="region of interest" description="Disordered" evidence="16">
    <location>
        <begin position="36"/>
        <end position="56"/>
    </location>
</feature>
<evidence type="ECO:0000313" key="20">
    <source>
        <dbReference type="Proteomes" id="UP000290289"/>
    </source>
</evidence>
<feature type="region of interest" description="Disordered" evidence="16">
    <location>
        <begin position="511"/>
        <end position="532"/>
    </location>
</feature>
<evidence type="ECO:0000256" key="14">
    <source>
        <dbReference type="ARBA" id="ARBA00048679"/>
    </source>
</evidence>
<dbReference type="PANTHER" id="PTHR46146">
    <property type="entry name" value="SERINE/THREONINE-PROTEIN KINASE-LIKE PROTEIN CCR4"/>
    <property type="match status" value="1"/>
</dbReference>
<dbReference type="SUPFAM" id="SSF56112">
    <property type="entry name" value="Protein kinase-like (PK-like)"/>
    <property type="match status" value="1"/>
</dbReference>
<accession>A0A498K7I0</accession>
<dbReference type="SUPFAM" id="SSF50985">
    <property type="entry name" value="RCC1/BLIP-II"/>
    <property type="match status" value="1"/>
</dbReference>
<dbReference type="GO" id="GO:0005524">
    <property type="term" value="F:ATP binding"/>
    <property type="evidence" value="ECO:0007669"/>
    <property type="project" value="UniProtKB-UniRule"/>
</dbReference>
<evidence type="ECO:0000256" key="9">
    <source>
        <dbReference type="ARBA" id="ARBA00022840"/>
    </source>
</evidence>
<comment type="caution">
    <text evidence="19">The sequence shown here is derived from an EMBL/GenBank/DDBJ whole genome shotgun (WGS) entry which is preliminary data.</text>
</comment>